<gene>
    <name evidence="3" type="primary">TPHA0D01950</name>
    <name evidence="3" type="ordered locus">TPHA_0D01950</name>
</gene>
<dbReference type="STRING" id="1071381.G8BSL2"/>
<organism evidence="3 4">
    <name type="scientific">Tetrapisispora phaffii (strain ATCC 24235 / CBS 4417 / NBRC 1672 / NRRL Y-8282 / UCD 70-5)</name>
    <name type="common">Yeast</name>
    <name type="synonym">Fabospora phaffii</name>
    <dbReference type="NCBI Taxonomy" id="1071381"/>
    <lineage>
        <taxon>Eukaryota</taxon>
        <taxon>Fungi</taxon>
        <taxon>Dikarya</taxon>
        <taxon>Ascomycota</taxon>
        <taxon>Saccharomycotina</taxon>
        <taxon>Saccharomycetes</taxon>
        <taxon>Saccharomycetales</taxon>
        <taxon>Saccharomycetaceae</taxon>
        <taxon>Tetrapisispora</taxon>
    </lineage>
</organism>
<dbReference type="InterPro" id="IPR000095">
    <property type="entry name" value="CRIB_dom"/>
</dbReference>
<feature type="domain" description="CRIB" evidence="2">
    <location>
        <begin position="183"/>
        <end position="196"/>
    </location>
</feature>
<evidence type="ECO:0000259" key="2">
    <source>
        <dbReference type="PROSITE" id="PS50108"/>
    </source>
</evidence>
<accession>G8BSL2</accession>
<dbReference type="AlphaFoldDB" id="G8BSL2"/>
<proteinExistence type="predicted"/>
<dbReference type="Proteomes" id="UP000005666">
    <property type="component" value="Chromosome 4"/>
</dbReference>
<evidence type="ECO:0000313" key="4">
    <source>
        <dbReference type="Proteomes" id="UP000005666"/>
    </source>
</evidence>
<name>G8BSL2_TETPH</name>
<sequence>MFNKINKLPELHSIWLDDDKDVEKLYGLQNQQCLDIADLKTSHLNHSMHSLTESAKVKESSEKYAQDKFSSSDSTVFDHTKATKYNIKVINSDELCLPNKNNIILPKRGSKTTTLAETSVSPSTSMSRSSSFRRSISMKSINIFRSQSYDGEKKQTNSKATSNTSSIRNSEAVSKEIKAARRISVPYDFKHISHADVKAMDNDSTSGKAAGNEIPKIPETTSSKNLANAPERFSCAFVTESIPDYQFRLSRDDSFYNERPKAIKNLESIKIKRVSSAQTFKMVNESLSSEYHLSAMQMGRSHSAKSSDAGLSIYSGSSIDQSRSMRRSFSTPPKVTPYNSPRHMKLNSLSNFEYPTILEDQSTDYERSSVSTKDTAESLKTPTIASKLFQISATESIDGSKTTMSPSYTIEARKEEHYTPLYL</sequence>
<dbReference type="HOGENOM" id="CLU_649207_0_0_1"/>
<feature type="compositionally biased region" description="Low complexity" evidence="1">
    <location>
        <begin position="119"/>
        <end position="133"/>
    </location>
</feature>
<feature type="region of interest" description="Disordered" evidence="1">
    <location>
        <begin position="111"/>
        <end position="133"/>
    </location>
</feature>
<reference evidence="3 4" key="1">
    <citation type="journal article" date="2011" name="Proc. Natl. Acad. Sci. U.S.A.">
        <title>Evolutionary erosion of yeast sex chromosomes by mating-type switching accidents.</title>
        <authorList>
            <person name="Gordon J.L."/>
            <person name="Armisen D."/>
            <person name="Proux-Wera E."/>
            <person name="Oheigeartaigh S.S."/>
            <person name="Byrne K.P."/>
            <person name="Wolfe K.H."/>
        </authorList>
    </citation>
    <scope>NUCLEOTIDE SEQUENCE [LARGE SCALE GENOMIC DNA]</scope>
    <source>
        <strain evidence="4">ATCC 24235 / CBS 4417 / NBRC 1672 / NRRL Y-8282 / UCD 70-5</strain>
    </source>
</reference>
<protein>
    <recommendedName>
        <fullName evidence="2">CRIB domain-containing protein</fullName>
    </recommendedName>
</protein>
<feature type="compositionally biased region" description="Polar residues" evidence="1">
    <location>
        <begin position="157"/>
        <end position="172"/>
    </location>
</feature>
<dbReference type="GeneID" id="11530962"/>
<keyword evidence="4" id="KW-1185">Reference proteome</keyword>
<feature type="compositionally biased region" description="Polar residues" evidence="1">
    <location>
        <begin position="322"/>
        <end position="339"/>
    </location>
</feature>
<dbReference type="RefSeq" id="XP_003685267.1">
    <property type="nucleotide sequence ID" value="XM_003685219.1"/>
</dbReference>
<feature type="region of interest" description="Disordered" evidence="1">
    <location>
        <begin position="147"/>
        <end position="173"/>
    </location>
</feature>
<feature type="region of interest" description="Disordered" evidence="1">
    <location>
        <begin position="201"/>
        <end position="224"/>
    </location>
</feature>
<dbReference type="EMBL" id="HE612859">
    <property type="protein sequence ID" value="CCE62833.1"/>
    <property type="molecule type" value="Genomic_DNA"/>
</dbReference>
<feature type="region of interest" description="Disordered" evidence="1">
    <location>
        <begin position="322"/>
        <end position="342"/>
    </location>
</feature>
<dbReference type="PROSITE" id="PS50108">
    <property type="entry name" value="CRIB"/>
    <property type="match status" value="1"/>
</dbReference>
<dbReference type="KEGG" id="tpf:TPHA_0D01950"/>
<evidence type="ECO:0000313" key="3">
    <source>
        <dbReference type="EMBL" id="CCE62833.1"/>
    </source>
</evidence>
<evidence type="ECO:0000256" key="1">
    <source>
        <dbReference type="SAM" id="MobiDB-lite"/>
    </source>
</evidence>